<dbReference type="InterPro" id="IPR036265">
    <property type="entry name" value="HIT-like_sf"/>
</dbReference>
<dbReference type="AlphaFoldDB" id="A0A6I6JRZ0"/>
<evidence type="ECO:0000259" key="2">
    <source>
        <dbReference type="PROSITE" id="PS51084"/>
    </source>
</evidence>
<evidence type="ECO:0000313" key="4">
    <source>
        <dbReference type="Proteomes" id="UP000428260"/>
    </source>
</evidence>
<dbReference type="PROSITE" id="PS51084">
    <property type="entry name" value="HIT_2"/>
    <property type="match status" value="1"/>
</dbReference>
<dbReference type="Gene3D" id="3.30.428.10">
    <property type="entry name" value="HIT-like"/>
    <property type="match status" value="1"/>
</dbReference>
<dbReference type="InterPro" id="IPR011146">
    <property type="entry name" value="HIT-like"/>
</dbReference>
<name>A0A6I6JRZ0_9BACT</name>
<dbReference type="InterPro" id="IPR052908">
    <property type="entry name" value="AP-4-A_phosphorylase"/>
</dbReference>
<accession>A0A6I6JRZ0</accession>
<dbReference type="InterPro" id="IPR019808">
    <property type="entry name" value="Histidine_triad_CS"/>
</dbReference>
<keyword evidence="4" id="KW-1185">Reference proteome</keyword>
<gene>
    <name evidence="3" type="ORF">GM418_19390</name>
</gene>
<dbReference type="RefSeq" id="WP_158868895.1">
    <property type="nucleotide sequence ID" value="NZ_CP046401.1"/>
</dbReference>
<organism evidence="3 4">
    <name type="scientific">Maribellus comscasis</name>
    <dbReference type="NCBI Taxonomy" id="2681766"/>
    <lineage>
        <taxon>Bacteria</taxon>
        <taxon>Pseudomonadati</taxon>
        <taxon>Bacteroidota</taxon>
        <taxon>Bacteroidia</taxon>
        <taxon>Marinilabiliales</taxon>
        <taxon>Prolixibacteraceae</taxon>
        <taxon>Maribellus</taxon>
    </lineage>
</organism>
<evidence type="ECO:0000256" key="1">
    <source>
        <dbReference type="PROSITE-ProRule" id="PRU00464"/>
    </source>
</evidence>
<dbReference type="PANTHER" id="PTHR42997:SF1">
    <property type="entry name" value="AP-4-A PHOSPHORYLASE"/>
    <property type="match status" value="1"/>
</dbReference>
<dbReference type="SUPFAM" id="SSF53335">
    <property type="entry name" value="S-adenosyl-L-methionine-dependent methyltransferases"/>
    <property type="match status" value="1"/>
</dbReference>
<feature type="short sequence motif" description="Histidine triad motif" evidence="1">
    <location>
        <begin position="254"/>
        <end position="258"/>
    </location>
</feature>
<proteinExistence type="predicted"/>
<dbReference type="InterPro" id="IPR029063">
    <property type="entry name" value="SAM-dependent_MTases_sf"/>
</dbReference>
<evidence type="ECO:0000313" key="3">
    <source>
        <dbReference type="EMBL" id="QGY45756.1"/>
    </source>
</evidence>
<reference evidence="3 4" key="1">
    <citation type="submission" date="2019-11" db="EMBL/GenBank/DDBJ databases">
        <authorList>
            <person name="Zheng R.K."/>
            <person name="Sun C.M."/>
        </authorList>
    </citation>
    <scope>NUCLEOTIDE SEQUENCE [LARGE SCALE GENOMIC DNA]</scope>
    <source>
        <strain evidence="3 4">WC007</strain>
    </source>
</reference>
<dbReference type="PANTHER" id="PTHR42997">
    <property type="entry name" value="HIT FAMILY HYDROLASE"/>
    <property type="match status" value="1"/>
</dbReference>
<dbReference type="Gene3D" id="3.40.50.150">
    <property type="entry name" value="Vaccinia Virus protein VP39"/>
    <property type="match status" value="1"/>
</dbReference>
<dbReference type="KEGG" id="mcos:GM418_19390"/>
<feature type="domain" description="HIT" evidence="2">
    <location>
        <begin position="162"/>
        <end position="269"/>
    </location>
</feature>
<dbReference type="Pfam" id="PF13489">
    <property type="entry name" value="Methyltransf_23"/>
    <property type="match status" value="1"/>
</dbReference>
<dbReference type="Proteomes" id="UP000428260">
    <property type="component" value="Chromosome"/>
</dbReference>
<dbReference type="PROSITE" id="PS00892">
    <property type="entry name" value="HIT_1"/>
    <property type="match status" value="1"/>
</dbReference>
<dbReference type="GO" id="GO:0003824">
    <property type="term" value="F:catalytic activity"/>
    <property type="evidence" value="ECO:0007669"/>
    <property type="project" value="InterPro"/>
</dbReference>
<dbReference type="SUPFAM" id="SSF54197">
    <property type="entry name" value="HIT-like"/>
    <property type="match status" value="1"/>
</dbReference>
<dbReference type="EMBL" id="CP046401">
    <property type="protein sequence ID" value="QGY45756.1"/>
    <property type="molecule type" value="Genomic_DNA"/>
</dbReference>
<protein>
    <submittedName>
        <fullName evidence="3">HIT domain-containing protein</fullName>
    </submittedName>
</protein>
<dbReference type="Pfam" id="PF01230">
    <property type="entry name" value="HIT"/>
    <property type="match status" value="1"/>
</dbReference>
<sequence length="288" mass="33590">MKPQINNWHLTAKEREKMSFPTNWLHRNNFLKGNILDFGCGFGKDVMELRNMGYYCKGYDKYYQPEYPTEKFNTILCNYVLNVLQAKDQQRIIMEISQLLAPGGQAFFAVRRDIKYEGFRKHKIHKKTTYQCNVVLPFESLFLNEYCEIYSFSRFTDIQKESSCIFCKPSRNLKFIAESAFAYAVYDGFPVSNGHSLIIPKTHTSNYFDLTEKEQFHLLLLTNFVQTYLLKKFNPNGFNVGININMDAGQTVPHVHVHLIPRYKGDVKNPKGGVRHVIPGKGYYNQQD</sequence>